<dbReference type="PANTHER" id="PTHR24068">
    <property type="entry name" value="UBIQUITIN-CONJUGATING ENZYME E2"/>
    <property type="match status" value="1"/>
</dbReference>
<dbReference type="PROSITE" id="PS00183">
    <property type="entry name" value="UBC_1"/>
    <property type="match status" value="1"/>
</dbReference>
<evidence type="ECO:0000259" key="5">
    <source>
        <dbReference type="PROSITE" id="PS50127"/>
    </source>
</evidence>
<keyword evidence="4" id="KW-0547">Nucleotide-binding</keyword>
<name>A0A3P6H6H0_MESCO</name>
<evidence type="ECO:0000256" key="2">
    <source>
        <dbReference type="ARBA" id="ARBA00022786"/>
    </source>
</evidence>
<dbReference type="InterPro" id="IPR016135">
    <property type="entry name" value="UBQ-conjugating_enzyme/RWD"/>
</dbReference>
<evidence type="ECO:0000313" key="6">
    <source>
        <dbReference type="EMBL" id="VDD83172.1"/>
    </source>
</evidence>
<reference evidence="6 7" key="1">
    <citation type="submission" date="2018-10" db="EMBL/GenBank/DDBJ databases">
        <authorList>
            <consortium name="Pathogen Informatics"/>
        </authorList>
    </citation>
    <scope>NUCLEOTIDE SEQUENCE [LARGE SCALE GENOMIC DNA]</scope>
</reference>
<dbReference type="OrthoDB" id="7851174at2759"/>
<proteinExistence type="inferred from homology"/>
<keyword evidence="4" id="KW-0067">ATP-binding</keyword>
<keyword evidence="7" id="KW-1185">Reference proteome</keyword>
<sequence>MKNPIEGVEVIQNDENFRYYHINLSGPKDSPYEGGVFELEWFYPESYPKDPPKVRFLTKIYHPNIDGLGRICLNILKNQWATGLRMHSVLLSISALMGSPNPKDPLATDVAKEWEKDEAKAIETGNSSTSFSPIPKYFIAGILNSRREVTCLLDAF</sequence>
<feature type="active site" description="Glycyl thioester intermediate" evidence="3">
    <location>
        <position position="72"/>
    </location>
</feature>
<dbReference type="AlphaFoldDB" id="A0A3P6H6H0"/>
<dbReference type="GO" id="GO:0016740">
    <property type="term" value="F:transferase activity"/>
    <property type="evidence" value="ECO:0007669"/>
    <property type="project" value="UniProtKB-KW"/>
</dbReference>
<dbReference type="SUPFAM" id="SSF54495">
    <property type="entry name" value="UBC-like"/>
    <property type="match status" value="1"/>
</dbReference>
<dbReference type="STRING" id="53468.A0A3P6H6H0"/>
<dbReference type="InterPro" id="IPR023313">
    <property type="entry name" value="UBQ-conjugating_AS"/>
</dbReference>
<comment type="similarity">
    <text evidence="4">Belongs to the ubiquitin-conjugating enzyme family.</text>
</comment>
<evidence type="ECO:0000256" key="4">
    <source>
        <dbReference type="RuleBase" id="RU362109"/>
    </source>
</evidence>
<dbReference type="Pfam" id="PF00179">
    <property type="entry name" value="UQ_con"/>
    <property type="match status" value="1"/>
</dbReference>
<feature type="domain" description="UBC core" evidence="5">
    <location>
        <begin position="1"/>
        <end position="134"/>
    </location>
</feature>
<dbReference type="SMART" id="SM00212">
    <property type="entry name" value="UBCc"/>
    <property type="match status" value="1"/>
</dbReference>
<dbReference type="GO" id="GO:0005524">
    <property type="term" value="F:ATP binding"/>
    <property type="evidence" value="ECO:0007669"/>
    <property type="project" value="UniProtKB-UniRule"/>
</dbReference>
<evidence type="ECO:0000313" key="7">
    <source>
        <dbReference type="Proteomes" id="UP000267029"/>
    </source>
</evidence>
<evidence type="ECO:0000256" key="1">
    <source>
        <dbReference type="ARBA" id="ARBA00022679"/>
    </source>
</evidence>
<accession>A0A3P6H6H0</accession>
<dbReference type="InterPro" id="IPR000608">
    <property type="entry name" value="UBC"/>
</dbReference>
<protein>
    <recommendedName>
        <fullName evidence="5">UBC core domain-containing protein</fullName>
    </recommendedName>
</protein>
<dbReference type="Gene3D" id="3.10.110.10">
    <property type="entry name" value="Ubiquitin Conjugating Enzyme"/>
    <property type="match status" value="1"/>
</dbReference>
<evidence type="ECO:0000256" key="3">
    <source>
        <dbReference type="PROSITE-ProRule" id="PRU10133"/>
    </source>
</evidence>
<dbReference type="Proteomes" id="UP000267029">
    <property type="component" value="Unassembled WGS sequence"/>
</dbReference>
<gene>
    <name evidence="6" type="ORF">MCOS_LOCUS9175</name>
</gene>
<keyword evidence="2 4" id="KW-0833">Ubl conjugation pathway</keyword>
<dbReference type="PROSITE" id="PS50127">
    <property type="entry name" value="UBC_2"/>
    <property type="match status" value="1"/>
</dbReference>
<keyword evidence="1" id="KW-0808">Transferase</keyword>
<dbReference type="EMBL" id="UXSR01005657">
    <property type="protein sequence ID" value="VDD83172.1"/>
    <property type="molecule type" value="Genomic_DNA"/>
</dbReference>
<organism evidence="6 7">
    <name type="scientific">Mesocestoides corti</name>
    <name type="common">Flatworm</name>
    <dbReference type="NCBI Taxonomy" id="53468"/>
    <lineage>
        <taxon>Eukaryota</taxon>
        <taxon>Metazoa</taxon>
        <taxon>Spiralia</taxon>
        <taxon>Lophotrochozoa</taxon>
        <taxon>Platyhelminthes</taxon>
        <taxon>Cestoda</taxon>
        <taxon>Eucestoda</taxon>
        <taxon>Cyclophyllidea</taxon>
        <taxon>Mesocestoididae</taxon>
        <taxon>Mesocestoides</taxon>
    </lineage>
</organism>